<protein>
    <submittedName>
        <fullName evidence="1">Uncharacterized protein</fullName>
    </submittedName>
</protein>
<dbReference type="Proteomes" id="UP000437638">
    <property type="component" value="Unassembled WGS sequence"/>
</dbReference>
<proteinExistence type="predicted"/>
<organism evidence="1 2">
    <name type="scientific">Vreelandella zhuhanensis</name>
    <dbReference type="NCBI Taxonomy" id="2684210"/>
    <lineage>
        <taxon>Bacteria</taxon>
        <taxon>Pseudomonadati</taxon>
        <taxon>Pseudomonadota</taxon>
        <taxon>Gammaproteobacteria</taxon>
        <taxon>Oceanospirillales</taxon>
        <taxon>Halomonadaceae</taxon>
        <taxon>Vreelandella</taxon>
    </lineage>
</organism>
<reference evidence="1 2" key="1">
    <citation type="submission" date="2019-12" db="EMBL/GenBank/DDBJ databases">
        <title>Halomonas rutogse sp. nov. isolated from two lakes on Tibetan Plateau.</title>
        <authorList>
            <person name="Gao P."/>
        </authorList>
    </citation>
    <scope>NUCLEOTIDE SEQUENCE [LARGE SCALE GENOMIC DNA]</scope>
    <source>
        <strain evidence="1 2">ZH2S</strain>
    </source>
</reference>
<keyword evidence="2" id="KW-1185">Reference proteome</keyword>
<sequence length="81" mass="9033">MSRRIAVKDSEGNDDYVVAECGPVRHSKLSGKSSDLPGVMSFYLSTGEALNLESAQRFVNPMTEESYYAVNDEDIEWLRGL</sequence>
<evidence type="ECO:0000313" key="1">
    <source>
        <dbReference type="EMBL" id="MWJ26654.1"/>
    </source>
</evidence>
<dbReference type="AlphaFoldDB" id="A0A7X3KNP8"/>
<evidence type="ECO:0000313" key="2">
    <source>
        <dbReference type="Proteomes" id="UP000437638"/>
    </source>
</evidence>
<name>A0A7X3KNP8_9GAMM</name>
<accession>A0A7X3KNP8</accession>
<gene>
    <name evidence="1" type="ORF">GPM19_00270</name>
</gene>
<dbReference type="EMBL" id="WTKP01000001">
    <property type="protein sequence ID" value="MWJ26654.1"/>
    <property type="molecule type" value="Genomic_DNA"/>
</dbReference>
<dbReference type="RefSeq" id="WP_160416899.1">
    <property type="nucleotide sequence ID" value="NZ_WTKP01000001.1"/>
</dbReference>
<comment type="caution">
    <text evidence="1">The sequence shown here is derived from an EMBL/GenBank/DDBJ whole genome shotgun (WGS) entry which is preliminary data.</text>
</comment>